<name>A0A6B1DX09_9CHLR</name>
<accession>A0A6B1DX09</accession>
<dbReference type="PROSITE" id="PS51257">
    <property type="entry name" value="PROKAR_LIPOPROTEIN"/>
    <property type="match status" value="1"/>
</dbReference>
<feature type="chain" id="PRO_5025561837" evidence="5">
    <location>
        <begin position="26"/>
        <end position="437"/>
    </location>
</feature>
<sequence>MADPRMLSRRTFLSLTGVATAGALAACVLPEAADSGDMGAMAEPVTIRYGRHDPASGVTTTLDSFHEENPMITVEVEQIGEFHAKIPALAAAGNLPDVVRSWEAMALDLGRNNQFIDLQAHVDAQTDFNPDDFYPNWWNYPVVDGKRYGISDAAATHMTFYNRDLFDENGVDYPDPANFTWADYESMARAISDPDNRIWGSETIPVGWHMWSVKLTWQNGGSYYSDDYLSCTIGDAPAAEALQYWADLLLDGNVMPSPSQIIGIGGSGAAAELLGAGKIGMQRMGTWITGGLVAAPFKFNIAPEPMSTQQSTISHGAFNAIASTSDHKDAAWTWINANCSTQGIYNYCSEANFPGTRRSTNEIDPKPWVAPEVEYEVDWHTIPESLEYARILPGPANEGESLKLIGDALDLIYKGEAQAADILPEVAERVTKVISDI</sequence>
<dbReference type="InterPro" id="IPR006311">
    <property type="entry name" value="TAT_signal"/>
</dbReference>
<reference evidence="6" key="1">
    <citation type="submission" date="2019-09" db="EMBL/GenBank/DDBJ databases">
        <title>Characterisation of the sponge microbiome using genome-centric metagenomics.</title>
        <authorList>
            <person name="Engelberts J.P."/>
            <person name="Robbins S.J."/>
            <person name="De Goeij J.M."/>
            <person name="Aranda M."/>
            <person name="Bell S.C."/>
            <person name="Webster N.S."/>
        </authorList>
    </citation>
    <scope>NUCLEOTIDE SEQUENCE</scope>
    <source>
        <strain evidence="6">SB0662_bin_9</strain>
    </source>
</reference>
<dbReference type="EMBL" id="VXPY01000094">
    <property type="protein sequence ID" value="MYD91325.1"/>
    <property type="molecule type" value="Genomic_DNA"/>
</dbReference>
<evidence type="ECO:0000256" key="3">
    <source>
        <dbReference type="ARBA" id="ARBA00022448"/>
    </source>
</evidence>
<dbReference type="PANTHER" id="PTHR43649">
    <property type="entry name" value="ARABINOSE-BINDING PROTEIN-RELATED"/>
    <property type="match status" value="1"/>
</dbReference>
<dbReference type="AlphaFoldDB" id="A0A6B1DX09"/>
<comment type="similarity">
    <text evidence="2">Belongs to the bacterial solute-binding protein 1 family.</text>
</comment>
<dbReference type="PROSITE" id="PS51318">
    <property type="entry name" value="TAT"/>
    <property type="match status" value="1"/>
</dbReference>
<evidence type="ECO:0000256" key="1">
    <source>
        <dbReference type="ARBA" id="ARBA00004196"/>
    </source>
</evidence>
<dbReference type="InterPro" id="IPR006059">
    <property type="entry name" value="SBP"/>
</dbReference>
<dbReference type="PANTHER" id="PTHR43649:SF31">
    <property type="entry name" value="SN-GLYCEROL-3-PHOSPHATE-BINDING PERIPLASMIC PROTEIN UGPB"/>
    <property type="match status" value="1"/>
</dbReference>
<dbReference type="InterPro" id="IPR050490">
    <property type="entry name" value="Bact_solute-bd_prot1"/>
</dbReference>
<comment type="subcellular location">
    <subcellularLocation>
        <location evidence="1">Cell envelope</location>
    </subcellularLocation>
</comment>
<protein>
    <submittedName>
        <fullName evidence="6">Extracellular solute-binding protein</fullName>
    </submittedName>
</protein>
<evidence type="ECO:0000256" key="2">
    <source>
        <dbReference type="ARBA" id="ARBA00008520"/>
    </source>
</evidence>
<keyword evidence="4 5" id="KW-0732">Signal</keyword>
<dbReference type="CDD" id="cd13585">
    <property type="entry name" value="PBP2_TMBP_like"/>
    <property type="match status" value="1"/>
</dbReference>
<evidence type="ECO:0000256" key="5">
    <source>
        <dbReference type="SAM" id="SignalP"/>
    </source>
</evidence>
<dbReference type="GO" id="GO:0030313">
    <property type="term" value="C:cell envelope"/>
    <property type="evidence" value="ECO:0007669"/>
    <property type="project" value="UniProtKB-SubCell"/>
</dbReference>
<dbReference type="SUPFAM" id="SSF53850">
    <property type="entry name" value="Periplasmic binding protein-like II"/>
    <property type="match status" value="1"/>
</dbReference>
<dbReference type="Pfam" id="PF13416">
    <property type="entry name" value="SBP_bac_8"/>
    <property type="match status" value="1"/>
</dbReference>
<organism evidence="6">
    <name type="scientific">Caldilineaceae bacterium SB0662_bin_9</name>
    <dbReference type="NCBI Taxonomy" id="2605258"/>
    <lineage>
        <taxon>Bacteria</taxon>
        <taxon>Bacillati</taxon>
        <taxon>Chloroflexota</taxon>
        <taxon>Caldilineae</taxon>
        <taxon>Caldilineales</taxon>
        <taxon>Caldilineaceae</taxon>
    </lineage>
</organism>
<feature type="signal peptide" evidence="5">
    <location>
        <begin position="1"/>
        <end position="25"/>
    </location>
</feature>
<comment type="caution">
    <text evidence="6">The sequence shown here is derived from an EMBL/GenBank/DDBJ whole genome shotgun (WGS) entry which is preliminary data.</text>
</comment>
<evidence type="ECO:0000313" key="6">
    <source>
        <dbReference type="EMBL" id="MYD91325.1"/>
    </source>
</evidence>
<keyword evidence="3" id="KW-0813">Transport</keyword>
<proteinExistence type="inferred from homology"/>
<dbReference type="Gene3D" id="3.40.190.10">
    <property type="entry name" value="Periplasmic binding protein-like II"/>
    <property type="match status" value="1"/>
</dbReference>
<gene>
    <name evidence="6" type="ORF">F4Y08_13475</name>
</gene>
<evidence type="ECO:0000256" key="4">
    <source>
        <dbReference type="ARBA" id="ARBA00022729"/>
    </source>
</evidence>